<dbReference type="EMBL" id="JAUUCC010000069">
    <property type="protein sequence ID" value="MEE2053376.1"/>
    <property type="molecule type" value="Genomic_DNA"/>
</dbReference>
<evidence type="ECO:0000313" key="3">
    <source>
        <dbReference type="Proteomes" id="UP001348641"/>
    </source>
</evidence>
<evidence type="ECO:0000256" key="1">
    <source>
        <dbReference type="SAM" id="Phobius"/>
    </source>
</evidence>
<accession>A0ABU7KVP8</accession>
<dbReference type="RefSeq" id="WP_330160331.1">
    <property type="nucleotide sequence ID" value="NZ_BAAAJA010000008.1"/>
</dbReference>
<feature type="transmembrane region" description="Helical" evidence="1">
    <location>
        <begin position="5"/>
        <end position="22"/>
    </location>
</feature>
<reference evidence="2 3" key="1">
    <citation type="submission" date="2023-07" db="EMBL/GenBank/DDBJ databases">
        <authorList>
            <person name="Girao M."/>
            <person name="Carvalho M.F."/>
        </authorList>
    </citation>
    <scope>NUCLEOTIDE SEQUENCE [LARGE SCALE GENOMIC DNA]</scope>
    <source>
        <strain evidence="2 3">66/93</strain>
    </source>
</reference>
<keyword evidence="1" id="KW-1133">Transmembrane helix</keyword>
<organism evidence="2 3">
    <name type="scientific">Nocardiopsis tropica</name>
    <dbReference type="NCBI Taxonomy" id="109330"/>
    <lineage>
        <taxon>Bacteria</taxon>
        <taxon>Bacillati</taxon>
        <taxon>Actinomycetota</taxon>
        <taxon>Actinomycetes</taxon>
        <taxon>Streptosporangiales</taxon>
        <taxon>Nocardiopsidaceae</taxon>
        <taxon>Nocardiopsis</taxon>
    </lineage>
</organism>
<keyword evidence="1" id="KW-0472">Membrane</keyword>
<evidence type="ECO:0000313" key="2">
    <source>
        <dbReference type="EMBL" id="MEE2053376.1"/>
    </source>
</evidence>
<keyword evidence="1" id="KW-0812">Transmembrane</keyword>
<feature type="transmembrane region" description="Helical" evidence="1">
    <location>
        <begin position="28"/>
        <end position="49"/>
    </location>
</feature>
<sequence>MGRLLFRVAAGVAVVLAFFWLLSVVVGLLIWGVVIALAVGVVVLGVRMLRAESAGRGR</sequence>
<name>A0ABU7KVP8_9ACTN</name>
<dbReference type="Proteomes" id="UP001348641">
    <property type="component" value="Unassembled WGS sequence"/>
</dbReference>
<gene>
    <name evidence="2" type="ORF">Q8A49_23000</name>
</gene>
<protein>
    <submittedName>
        <fullName evidence="2">Uncharacterized protein</fullName>
    </submittedName>
</protein>
<proteinExistence type="predicted"/>
<comment type="caution">
    <text evidence="2">The sequence shown here is derived from an EMBL/GenBank/DDBJ whole genome shotgun (WGS) entry which is preliminary data.</text>
</comment>